<organism evidence="1 2">
    <name type="scientific">Lysinibacillus antri</name>
    <dbReference type="NCBI Taxonomy" id="2498145"/>
    <lineage>
        <taxon>Bacteria</taxon>
        <taxon>Bacillati</taxon>
        <taxon>Bacillota</taxon>
        <taxon>Bacilli</taxon>
        <taxon>Bacillales</taxon>
        <taxon>Bacillaceae</taxon>
        <taxon>Lysinibacillus</taxon>
    </lineage>
</organism>
<dbReference type="AlphaFoldDB" id="A0A3S0PNB5"/>
<dbReference type="Proteomes" id="UP000287910">
    <property type="component" value="Unassembled WGS sequence"/>
</dbReference>
<reference evidence="1 2" key="1">
    <citation type="submission" date="2018-12" db="EMBL/GenBank/DDBJ databases">
        <title>Lysinibacillus antri sp. nov., isolated from a cave soil.</title>
        <authorList>
            <person name="Narsing Rao M.P."/>
            <person name="Zhang H."/>
            <person name="Dong Z.-Y."/>
            <person name="Niu X.-K."/>
            <person name="Zhang K."/>
            <person name="Fang B.-Z."/>
            <person name="Kang Y.-Q."/>
            <person name="Xiao M."/>
            <person name="Li W.-J."/>
        </authorList>
    </citation>
    <scope>NUCLEOTIDE SEQUENCE [LARGE SCALE GENOMIC DNA]</scope>
    <source>
        <strain evidence="1 2">SYSU K30002</strain>
    </source>
</reference>
<accession>A0A3S0PNB5</accession>
<keyword evidence="2" id="KW-1185">Reference proteome</keyword>
<comment type="caution">
    <text evidence="1">The sequence shown here is derived from an EMBL/GenBank/DDBJ whole genome shotgun (WGS) entry which is preliminary data.</text>
</comment>
<dbReference type="InterPro" id="IPR045424">
    <property type="entry name" value="DUF6509"/>
</dbReference>
<dbReference type="EMBL" id="RYYR01000021">
    <property type="protein sequence ID" value="RUL50340.1"/>
    <property type="molecule type" value="Genomic_DNA"/>
</dbReference>
<protein>
    <submittedName>
        <fullName evidence="1">Pullulanase</fullName>
    </submittedName>
</protein>
<proteinExistence type="predicted"/>
<evidence type="ECO:0000313" key="2">
    <source>
        <dbReference type="Proteomes" id="UP000287910"/>
    </source>
</evidence>
<evidence type="ECO:0000313" key="1">
    <source>
        <dbReference type="EMBL" id="RUL50340.1"/>
    </source>
</evidence>
<gene>
    <name evidence="1" type="ORF">EK386_14270</name>
</gene>
<dbReference type="RefSeq" id="WP_126659855.1">
    <property type="nucleotide sequence ID" value="NZ_RYYR01000021.1"/>
</dbReference>
<sequence length="99" mass="11534">MEITQFSLEEIKDPTNIIEGKRYEFLLDVEVDEEDELYTEAGIEVRVLVGQKSPEETTILNYFLIDKTDNKYLDFGLEDEEEEMILAFCKEQLASEATE</sequence>
<name>A0A3S0PNB5_9BACI</name>
<dbReference type="Pfam" id="PF20119">
    <property type="entry name" value="DUF6509"/>
    <property type="match status" value="1"/>
</dbReference>